<keyword evidence="1" id="KW-0732">Signal</keyword>
<dbReference type="Pfam" id="PF03009">
    <property type="entry name" value="GDPD"/>
    <property type="match status" value="1"/>
</dbReference>
<dbReference type="GO" id="GO:0006629">
    <property type="term" value="P:lipid metabolic process"/>
    <property type="evidence" value="ECO:0007669"/>
    <property type="project" value="InterPro"/>
</dbReference>
<dbReference type="PANTHER" id="PTHR46211:SF14">
    <property type="entry name" value="GLYCEROPHOSPHODIESTER PHOSPHODIESTERASE"/>
    <property type="match status" value="1"/>
</dbReference>
<protein>
    <recommendedName>
        <fullName evidence="2">GP-PDE domain-containing protein</fullName>
    </recommendedName>
</protein>
<dbReference type="EMBL" id="NHTK01006137">
    <property type="protein sequence ID" value="PPQ62788.1"/>
    <property type="molecule type" value="Genomic_DNA"/>
</dbReference>
<dbReference type="Gene3D" id="3.20.20.190">
    <property type="entry name" value="Phosphatidylinositol (PI) phosphodiesterase"/>
    <property type="match status" value="1"/>
</dbReference>
<feature type="domain" description="GP-PDE" evidence="2">
    <location>
        <begin position="30"/>
        <end position="340"/>
    </location>
</feature>
<dbReference type="InParanoid" id="A0A409V8D8"/>
<dbReference type="STRING" id="181874.A0A409V8D8"/>
<keyword evidence="4" id="KW-1185">Reference proteome</keyword>
<dbReference type="PROSITE" id="PS51704">
    <property type="entry name" value="GP_PDE"/>
    <property type="match status" value="1"/>
</dbReference>
<gene>
    <name evidence="3" type="ORF">CVT24_000482</name>
</gene>
<name>A0A409V8D8_9AGAR</name>
<comment type="caution">
    <text evidence="3">The sequence shown here is derived from an EMBL/GenBank/DDBJ whole genome shotgun (WGS) entry which is preliminary data.</text>
</comment>
<dbReference type="PANTHER" id="PTHR46211">
    <property type="entry name" value="GLYCEROPHOSPHORYL DIESTER PHOSPHODIESTERASE"/>
    <property type="match status" value="1"/>
</dbReference>
<proteinExistence type="predicted"/>
<dbReference type="InterPro" id="IPR030395">
    <property type="entry name" value="GP_PDE_dom"/>
</dbReference>
<feature type="chain" id="PRO_5019007014" description="GP-PDE domain-containing protein" evidence="1">
    <location>
        <begin position="18"/>
        <end position="367"/>
    </location>
</feature>
<dbReference type="Proteomes" id="UP000284842">
    <property type="component" value="Unassembled WGS sequence"/>
</dbReference>
<evidence type="ECO:0000259" key="2">
    <source>
        <dbReference type="PROSITE" id="PS51704"/>
    </source>
</evidence>
<evidence type="ECO:0000313" key="4">
    <source>
        <dbReference type="Proteomes" id="UP000284842"/>
    </source>
</evidence>
<dbReference type="SUPFAM" id="SSF51695">
    <property type="entry name" value="PLC-like phosphodiesterases"/>
    <property type="match status" value="1"/>
</dbReference>
<evidence type="ECO:0000256" key="1">
    <source>
        <dbReference type="SAM" id="SignalP"/>
    </source>
</evidence>
<feature type="signal peptide" evidence="1">
    <location>
        <begin position="1"/>
        <end position="17"/>
    </location>
</feature>
<dbReference type="GO" id="GO:0008081">
    <property type="term" value="F:phosphoric diester hydrolase activity"/>
    <property type="evidence" value="ECO:0007669"/>
    <property type="project" value="InterPro"/>
</dbReference>
<organism evidence="3 4">
    <name type="scientific">Panaeolus cyanescens</name>
    <dbReference type="NCBI Taxonomy" id="181874"/>
    <lineage>
        <taxon>Eukaryota</taxon>
        <taxon>Fungi</taxon>
        <taxon>Dikarya</taxon>
        <taxon>Basidiomycota</taxon>
        <taxon>Agaricomycotina</taxon>
        <taxon>Agaricomycetes</taxon>
        <taxon>Agaricomycetidae</taxon>
        <taxon>Agaricales</taxon>
        <taxon>Agaricineae</taxon>
        <taxon>Galeropsidaceae</taxon>
        <taxon>Panaeolus</taxon>
    </lineage>
</organism>
<dbReference type="OrthoDB" id="1058301at2759"/>
<dbReference type="InterPro" id="IPR017946">
    <property type="entry name" value="PLC-like_Pdiesterase_TIM-brl"/>
</dbReference>
<sequence length="367" mass="40415">MFITSAYFLSHVALALAAPTQSLLGSSQVFDVQGHRGGRGEVVESTLPAFAWGMIDGVTTLELDNGLTKDGAVIVWHDEEISSEKCRDTKPAFKNDPLFPYIGKHVANLTLAQIKTLDCGSNRLSGYPLQTSYPGTKISTLGELFEFARCVDTGRRLLWNVESKINPVDTNSTRSPEDFVKAQHREFVRSGYKLPQITYQSFDWRSIIQMKALEPRILTAALIDSTTVYGDDGGPSVWLGGVDVAKFPGTTTGQKIANAAKSIKADILSPAAVDDSSTAPDPTQAGYVPFTTKDMIEQAHKNGLVVAPWTVNRMNIAEQLLQWGVDGIITDYPDLMRRFIEQKGRAVAPEFPKDRVLKCLNRHIQRV</sequence>
<accession>A0A409V8D8</accession>
<evidence type="ECO:0000313" key="3">
    <source>
        <dbReference type="EMBL" id="PPQ62788.1"/>
    </source>
</evidence>
<dbReference type="AlphaFoldDB" id="A0A409V8D8"/>
<reference evidence="3 4" key="1">
    <citation type="journal article" date="2018" name="Evol. Lett.">
        <title>Horizontal gene cluster transfer increased hallucinogenic mushroom diversity.</title>
        <authorList>
            <person name="Reynolds H.T."/>
            <person name="Vijayakumar V."/>
            <person name="Gluck-Thaler E."/>
            <person name="Korotkin H.B."/>
            <person name="Matheny P.B."/>
            <person name="Slot J.C."/>
        </authorList>
    </citation>
    <scope>NUCLEOTIDE SEQUENCE [LARGE SCALE GENOMIC DNA]</scope>
    <source>
        <strain evidence="3 4">2629</strain>
    </source>
</reference>